<dbReference type="Proteomes" id="UP001249760">
    <property type="component" value="Unassembled WGS sequence"/>
</dbReference>
<dbReference type="InterPro" id="IPR000026">
    <property type="entry name" value="N1-like"/>
</dbReference>
<comment type="caution">
    <text evidence="4">The sequence shown here is derived from an EMBL/GenBank/DDBJ whole genome shotgun (WGS) entry which is preliminary data.</text>
</comment>
<protein>
    <submittedName>
        <fullName evidence="4">Ribonuclease domain-containing protein</fullName>
    </submittedName>
</protein>
<evidence type="ECO:0000313" key="5">
    <source>
        <dbReference type="Proteomes" id="UP001249760"/>
    </source>
</evidence>
<evidence type="ECO:0000256" key="2">
    <source>
        <dbReference type="ARBA" id="ARBA00022801"/>
    </source>
</evidence>
<dbReference type="PROSITE" id="PS51257">
    <property type="entry name" value="PROKAR_LIPOPROTEIN"/>
    <property type="match status" value="1"/>
</dbReference>
<accession>A0ABU3K229</accession>
<dbReference type="RefSeq" id="WP_394311064.1">
    <property type="nucleotide sequence ID" value="NZ_JASKMA010000044.1"/>
</dbReference>
<dbReference type="SUPFAM" id="SSF53933">
    <property type="entry name" value="Microbial ribonucleases"/>
    <property type="match status" value="1"/>
</dbReference>
<sequence length="133" mass="14346">MMPPRALLPRLVACLLLALLAGCSAGGDDGGDGGGVPAWARGMPVAEVSELPAEARRTLRLIDAGGPFPYERDGSVFGNFEGLLPRRERGYYREYTVPTPGSDDRGARRIVTGRNGETYYTDDHYASFTAVPR</sequence>
<gene>
    <name evidence="4" type="ORF">QNO04_32740</name>
</gene>
<dbReference type="Pfam" id="PF00545">
    <property type="entry name" value="Ribonuclease"/>
    <property type="match status" value="1"/>
</dbReference>
<proteinExistence type="predicted"/>
<dbReference type="EMBL" id="JASKMA010000044">
    <property type="protein sequence ID" value="MDT6988225.1"/>
    <property type="molecule type" value="Genomic_DNA"/>
</dbReference>
<keyword evidence="1" id="KW-0540">Nuclease</keyword>
<evidence type="ECO:0000256" key="3">
    <source>
        <dbReference type="SAM" id="SignalP"/>
    </source>
</evidence>
<dbReference type="InterPro" id="IPR016191">
    <property type="entry name" value="Ribonuclease/ribotoxin"/>
</dbReference>
<feature type="signal peptide" evidence="3">
    <location>
        <begin position="1"/>
        <end position="25"/>
    </location>
</feature>
<keyword evidence="3" id="KW-0732">Signal</keyword>
<reference evidence="4 5" key="1">
    <citation type="submission" date="2023-05" db="EMBL/GenBank/DDBJ databases">
        <title>Streptomyces fuscus sp. nov., a brown-black pigment producing actinomyces isolated from dry sand of Sea duck farm.</title>
        <authorList>
            <person name="Xie J."/>
            <person name="Shen N."/>
        </authorList>
    </citation>
    <scope>NUCLEOTIDE SEQUENCE [LARGE SCALE GENOMIC DNA]</scope>
    <source>
        <strain evidence="4 5">CGMCC 4.1745</strain>
    </source>
</reference>
<evidence type="ECO:0000313" key="4">
    <source>
        <dbReference type="EMBL" id="MDT6988225.1"/>
    </source>
</evidence>
<keyword evidence="5" id="KW-1185">Reference proteome</keyword>
<keyword evidence="2" id="KW-0378">Hydrolase</keyword>
<evidence type="ECO:0000256" key="1">
    <source>
        <dbReference type="ARBA" id="ARBA00022722"/>
    </source>
</evidence>
<feature type="chain" id="PRO_5046471857" evidence="3">
    <location>
        <begin position="26"/>
        <end position="133"/>
    </location>
</feature>
<name>A0ABU3K229_9ACTN</name>
<organism evidence="4 5">
    <name type="scientific">Streptomyces lusitanus</name>
    <dbReference type="NCBI Taxonomy" id="68232"/>
    <lineage>
        <taxon>Bacteria</taxon>
        <taxon>Bacillati</taxon>
        <taxon>Actinomycetota</taxon>
        <taxon>Actinomycetes</taxon>
        <taxon>Kitasatosporales</taxon>
        <taxon>Streptomycetaceae</taxon>
        <taxon>Streptomyces</taxon>
    </lineage>
</organism>
<dbReference type="Gene3D" id="3.10.450.30">
    <property type="entry name" value="Microbial ribonucleases"/>
    <property type="match status" value="1"/>
</dbReference>